<accession>A0A1V8SG16</accession>
<organism evidence="1 2">
    <name type="scientific">Cryoendolithus antarcticus</name>
    <dbReference type="NCBI Taxonomy" id="1507870"/>
    <lineage>
        <taxon>Eukaryota</taxon>
        <taxon>Fungi</taxon>
        <taxon>Dikarya</taxon>
        <taxon>Ascomycota</taxon>
        <taxon>Pezizomycotina</taxon>
        <taxon>Dothideomycetes</taxon>
        <taxon>Dothideomycetidae</taxon>
        <taxon>Cladosporiales</taxon>
        <taxon>Cladosporiaceae</taxon>
        <taxon>Cryoendolithus</taxon>
    </lineage>
</organism>
<evidence type="ECO:0000313" key="2">
    <source>
        <dbReference type="Proteomes" id="UP000192596"/>
    </source>
</evidence>
<evidence type="ECO:0008006" key="3">
    <source>
        <dbReference type="Google" id="ProtNLM"/>
    </source>
</evidence>
<sequence length="442" mass="49815">MSVTDLPEELWQLVFEQMTVDAKTWDTYQHRPHIATLRACLHASKMFNRLAEPALYHTIDLRMIGLSNGLKLLSTITKKGRLGLLIRCVRTSEHRMSDVPDTKLASKEALNLIRGVVEKRIEVSSGRAPRSQIAATDYGPRSPTIIVAALLSLCPHLEVLDAHTEICRWALLGKLYTPSSRFRYVAAKLSAGVGLEAAELVNLLGLSSLRSLRVDRGTAITISPAVDIRSNLKCLYLNHACIRAQSLANLLEICMQLSTLWINFYQYSEENSDSLVGEIVRVVQLHGKQLSELTVVANWWHVYGNSWMQIQPFDDTCSMRSLALPAEMFVPNTLTDDDSDYADPTFAFLPFSALLPLSLEELGITYERHADEDCFARNDAMIVALLRSAAHTKLCTVTIRRPQPFKRMDELPDWQQTSMSSIDTIDFPRSYIWNELKRIAPP</sequence>
<protein>
    <recommendedName>
        <fullName evidence="3">F-box domain-containing protein</fullName>
    </recommendedName>
</protein>
<gene>
    <name evidence="1" type="ORF">B0A48_15907</name>
</gene>
<proteinExistence type="predicted"/>
<comment type="caution">
    <text evidence="1">The sequence shown here is derived from an EMBL/GenBank/DDBJ whole genome shotgun (WGS) entry which is preliminary data.</text>
</comment>
<reference evidence="2" key="1">
    <citation type="submission" date="2017-03" db="EMBL/GenBank/DDBJ databases">
        <title>Genomes of endolithic fungi from Antarctica.</title>
        <authorList>
            <person name="Coleine C."/>
            <person name="Masonjones S."/>
            <person name="Stajich J.E."/>
        </authorList>
    </citation>
    <scope>NUCLEOTIDE SEQUENCE [LARGE SCALE GENOMIC DNA]</scope>
    <source>
        <strain evidence="2">CCFEE 5527</strain>
    </source>
</reference>
<dbReference type="InParanoid" id="A0A1V8SG16"/>
<dbReference type="Proteomes" id="UP000192596">
    <property type="component" value="Unassembled WGS sequence"/>
</dbReference>
<evidence type="ECO:0000313" key="1">
    <source>
        <dbReference type="EMBL" id="OQN98075.1"/>
    </source>
</evidence>
<keyword evidence="2" id="KW-1185">Reference proteome</keyword>
<name>A0A1V8SG16_9PEZI</name>
<dbReference type="AlphaFoldDB" id="A0A1V8SG16"/>
<dbReference type="EMBL" id="NAJO01000048">
    <property type="protein sequence ID" value="OQN98075.1"/>
    <property type="molecule type" value="Genomic_DNA"/>
</dbReference>